<dbReference type="InterPro" id="IPR016274">
    <property type="entry name" value="Histidine_acid_Pase_euk"/>
</dbReference>
<feature type="disulfide bond" evidence="4">
    <location>
        <begin position="324"/>
        <end position="337"/>
    </location>
</feature>
<dbReference type="GO" id="GO:0003993">
    <property type="term" value="F:acid phosphatase activity"/>
    <property type="evidence" value="ECO:0007669"/>
    <property type="project" value="TreeGrafter"/>
</dbReference>
<feature type="active site" description="Proton donor" evidence="3">
    <location>
        <position position="398"/>
    </location>
</feature>
<dbReference type="CDD" id="cd07061">
    <property type="entry name" value="HP_HAP_like"/>
    <property type="match status" value="1"/>
</dbReference>
<dbReference type="Gene3D" id="3.40.50.1240">
    <property type="entry name" value="Phosphoglycerate mutase-like"/>
    <property type="match status" value="1"/>
</dbReference>
<accession>A0A2V1E8N6</accession>
<evidence type="ECO:0000313" key="7">
    <source>
        <dbReference type="Proteomes" id="UP000244855"/>
    </source>
</evidence>
<dbReference type="STRING" id="97972.A0A2V1E8N6"/>
<organism evidence="6 7">
    <name type="scientific">Periconia macrospinosa</name>
    <dbReference type="NCBI Taxonomy" id="97972"/>
    <lineage>
        <taxon>Eukaryota</taxon>
        <taxon>Fungi</taxon>
        <taxon>Dikarya</taxon>
        <taxon>Ascomycota</taxon>
        <taxon>Pezizomycotina</taxon>
        <taxon>Dothideomycetes</taxon>
        <taxon>Pleosporomycetidae</taxon>
        <taxon>Pleosporales</taxon>
        <taxon>Massarineae</taxon>
        <taxon>Periconiaceae</taxon>
        <taxon>Periconia</taxon>
    </lineage>
</organism>
<name>A0A2V1E8N6_9PLEO</name>
<dbReference type="AlphaFoldDB" id="A0A2V1E8N6"/>
<evidence type="ECO:0000256" key="2">
    <source>
        <dbReference type="ARBA" id="ARBA00023180"/>
    </source>
</evidence>
<feature type="active site" description="Nucleophile" evidence="3">
    <location>
        <position position="131"/>
    </location>
</feature>
<dbReference type="InterPro" id="IPR000560">
    <property type="entry name" value="His_Pase_clade-2"/>
</dbReference>
<dbReference type="GO" id="GO:0009277">
    <property type="term" value="C:fungal-type cell wall"/>
    <property type="evidence" value="ECO:0007669"/>
    <property type="project" value="TreeGrafter"/>
</dbReference>
<keyword evidence="7" id="KW-1185">Reference proteome</keyword>
<dbReference type="PIRSF" id="PIRSF000894">
    <property type="entry name" value="Acid_phosphatase"/>
    <property type="match status" value="1"/>
</dbReference>
<dbReference type="OrthoDB" id="6509975at2759"/>
<dbReference type="EMBL" id="KZ805311">
    <property type="protein sequence ID" value="PVI06004.1"/>
    <property type="molecule type" value="Genomic_DNA"/>
</dbReference>
<dbReference type="Pfam" id="PF00328">
    <property type="entry name" value="His_Phos_2"/>
    <property type="match status" value="1"/>
</dbReference>
<proteinExistence type="predicted"/>
<keyword evidence="5" id="KW-0732">Signal</keyword>
<dbReference type="PANTHER" id="PTHR20963">
    <property type="entry name" value="MULTIPLE INOSITOL POLYPHOSPHATE PHOSPHATASE-RELATED"/>
    <property type="match status" value="1"/>
</dbReference>
<evidence type="ECO:0000256" key="5">
    <source>
        <dbReference type="SAM" id="SignalP"/>
    </source>
</evidence>
<keyword evidence="2" id="KW-0325">Glycoprotein</keyword>
<protein>
    <submittedName>
        <fullName evidence="6">Phosphoglycerate mutase-like protein</fullName>
    </submittedName>
</protein>
<feature type="signal peptide" evidence="5">
    <location>
        <begin position="1"/>
        <end position="25"/>
    </location>
</feature>
<reference evidence="6 7" key="1">
    <citation type="journal article" date="2018" name="Sci. Rep.">
        <title>Comparative genomics provides insights into the lifestyle and reveals functional heterogeneity of dark septate endophytic fungi.</title>
        <authorList>
            <person name="Knapp D.G."/>
            <person name="Nemeth J.B."/>
            <person name="Barry K."/>
            <person name="Hainaut M."/>
            <person name="Henrissat B."/>
            <person name="Johnson J."/>
            <person name="Kuo A."/>
            <person name="Lim J.H.P."/>
            <person name="Lipzen A."/>
            <person name="Nolan M."/>
            <person name="Ohm R.A."/>
            <person name="Tamas L."/>
            <person name="Grigoriev I.V."/>
            <person name="Spatafora J.W."/>
            <person name="Nagy L.G."/>
            <person name="Kovacs G.M."/>
        </authorList>
    </citation>
    <scope>NUCLEOTIDE SEQUENCE [LARGE SCALE GENOMIC DNA]</scope>
    <source>
        <strain evidence="6 7">DSE2036</strain>
    </source>
</reference>
<evidence type="ECO:0000313" key="6">
    <source>
        <dbReference type="EMBL" id="PVI06004.1"/>
    </source>
</evidence>
<dbReference type="SUPFAM" id="SSF53254">
    <property type="entry name" value="Phosphoglycerate mutase-like"/>
    <property type="match status" value="1"/>
</dbReference>
<gene>
    <name evidence="6" type="ORF">DM02DRAFT_553865</name>
</gene>
<dbReference type="PANTHER" id="PTHR20963:SF18">
    <property type="entry name" value="ACID PHOSPHATASE PHO11-RELATED"/>
    <property type="match status" value="1"/>
</dbReference>
<feature type="chain" id="PRO_5015881537" evidence="5">
    <location>
        <begin position="26"/>
        <end position="519"/>
    </location>
</feature>
<evidence type="ECO:0000256" key="4">
    <source>
        <dbReference type="PIRSR" id="PIRSR000894-2"/>
    </source>
</evidence>
<sequence length="519" mass="58640">MASFRLSHVVLVLSLIAAFVGVLLTQPRLLESTFRCAQPDISASCHEYDAFDKPHHASWTSWFYPNVKSKVEVATNGLGAGAMGSRPTDWNLFYHLGGVGPWVEKNIDVIEGGISPPDGCEVEQIHMMARHAERYPTKKVGKRIKNLVERMQNSGLEFKHELAFFNDWELFWTHDSQIEKLTSTGPFAGTLSAFTTGVRLRTRYQQLLSRAQYQFPVTRFWASDSQRVIDTARYFATGFFGYDWQKIADLEIISEASSLGADTLTPGDTCLAYVEDVEGGHDNGYTMLDQFRPIYLDGTMKRILANNPGLELTHDDVYAMQEMCGFETTVRGSSPWCHVFTQEDFLGFEYARDILHYYRAGPGTKYSAAMGWLWLNATVNLMLQGPEAGPLFFSFVHDGDIAPMITALGILTDDEHLPVTHIKHDRKWRKSQVSPMGGRSIFEVMSCKVKDKDKVSRFVRLNINDGITVIPDCDEGPGKSCALDKFVRRTRRMGEEFGDFREKCGLDQEAADRITFLHQ</sequence>
<dbReference type="InterPro" id="IPR029033">
    <property type="entry name" value="His_PPase_superfam"/>
</dbReference>
<feature type="disulfide bond" evidence="4">
    <location>
        <begin position="120"/>
        <end position="447"/>
    </location>
</feature>
<evidence type="ECO:0000256" key="1">
    <source>
        <dbReference type="ARBA" id="ARBA00022801"/>
    </source>
</evidence>
<keyword evidence="4" id="KW-1015">Disulfide bond</keyword>
<evidence type="ECO:0000256" key="3">
    <source>
        <dbReference type="PIRSR" id="PIRSR000894-1"/>
    </source>
</evidence>
<dbReference type="Proteomes" id="UP000244855">
    <property type="component" value="Unassembled WGS sequence"/>
</dbReference>
<feature type="disulfide bond" evidence="4">
    <location>
        <begin position="473"/>
        <end position="481"/>
    </location>
</feature>
<keyword evidence="1" id="KW-0378">Hydrolase</keyword>